<evidence type="ECO:0000256" key="2">
    <source>
        <dbReference type="ARBA" id="ARBA00022741"/>
    </source>
</evidence>
<dbReference type="GO" id="GO:0036064">
    <property type="term" value="C:ciliary basal body"/>
    <property type="evidence" value="ECO:0007669"/>
    <property type="project" value="TreeGrafter"/>
</dbReference>
<dbReference type="PANTHER" id="PTHR12241">
    <property type="entry name" value="TUBULIN POLYGLUTAMYLASE"/>
    <property type="match status" value="1"/>
</dbReference>
<organism evidence="5 6">
    <name type="scientific">Clonorchis sinensis</name>
    <name type="common">Chinese liver fluke</name>
    <dbReference type="NCBI Taxonomy" id="79923"/>
    <lineage>
        <taxon>Eukaryota</taxon>
        <taxon>Metazoa</taxon>
        <taxon>Spiralia</taxon>
        <taxon>Lophotrochozoa</taxon>
        <taxon>Platyhelminthes</taxon>
        <taxon>Trematoda</taxon>
        <taxon>Digenea</taxon>
        <taxon>Opisthorchiida</taxon>
        <taxon>Opisthorchiata</taxon>
        <taxon>Opisthorchiidae</taxon>
        <taxon>Clonorchis</taxon>
    </lineage>
</organism>
<keyword evidence="3" id="KW-0067">ATP-binding</keyword>
<evidence type="ECO:0000256" key="4">
    <source>
        <dbReference type="SAM" id="MobiDB-lite"/>
    </source>
</evidence>
<evidence type="ECO:0000256" key="3">
    <source>
        <dbReference type="ARBA" id="ARBA00022840"/>
    </source>
</evidence>
<dbReference type="Gene3D" id="3.30.470.20">
    <property type="entry name" value="ATP-grasp fold, B domain"/>
    <property type="match status" value="1"/>
</dbReference>
<evidence type="ECO:0000313" key="6">
    <source>
        <dbReference type="Proteomes" id="UP000008909"/>
    </source>
</evidence>
<dbReference type="Pfam" id="PF03133">
    <property type="entry name" value="TTL"/>
    <property type="match status" value="2"/>
</dbReference>
<proteinExistence type="predicted"/>
<dbReference type="AlphaFoldDB" id="G7Y7W0"/>
<keyword evidence="6" id="KW-1185">Reference proteome</keyword>
<protein>
    <submittedName>
        <fullName evidence="5">Inositol polyphosphate-4-phosphatase</fullName>
    </submittedName>
</protein>
<reference key="2">
    <citation type="submission" date="2011-10" db="EMBL/GenBank/DDBJ databases">
        <title>The genome and transcriptome sequence of Clonorchis sinensis provide insights into the carcinogenic liver fluke.</title>
        <authorList>
            <person name="Wang X."/>
            <person name="Huang Y."/>
            <person name="Chen W."/>
            <person name="Liu H."/>
            <person name="Guo L."/>
            <person name="Chen Y."/>
            <person name="Luo F."/>
            <person name="Zhou W."/>
            <person name="Sun J."/>
            <person name="Mao Q."/>
            <person name="Liang P."/>
            <person name="Zhou C."/>
            <person name="Tian Y."/>
            <person name="Men J."/>
            <person name="Lv X."/>
            <person name="Huang L."/>
            <person name="Zhou J."/>
            <person name="Hu Y."/>
            <person name="Li R."/>
            <person name="Zhang F."/>
            <person name="Lei H."/>
            <person name="Li X."/>
            <person name="Hu X."/>
            <person name="Liang C."/>
            <person name="Xu J."/>
            <person name="Wu Z."/>
            <person name="Yu X."/>
        </authorList>
    </citation>
    <scope>NUCLEOTIDE SEQUENCE</scope>
    <source>
        <strain>Henan</strain>
    </source>
</reference>
<reference evidence="5" key="1">
    <citation type="journal article" date="2011" name="Genome Biol.">
        <title>The draft genome of the carcinogenic human liver fluke Clonorchis sinensis.</title>
        <authorList>
            <person name="Wang X."/>
            <person name="Chen W."/>
            <person name="Huang Y."/>
            <person name="Sun J."/>
            <person name="Men J."/>
            <person name="Liu H."/>
            <person name="Luo F."/>
            <person name="Guo L."/>
            <person name="Lv X."/>
            <person name="Deng C."/>
            <person name="Zhou C."/>
            <person name="Fan Y."/>
            <person name="Li X."/>
            <person name="Huang L."/>
            <person name="Hu Y."/>
            <person name="Liang C."/>
            <person name="Hu X."/>
            <person name="Xu J."/>
            <person name="Yu X."/>
        </authorList>
    </citation>
    <scope>NUCLEOTIDE SEQUENCE [LARGE SCALE GENOMIC DNA]</scope>
    <source>
        <strain evidence="5">Henan</strain>
    </source>
</reference>
<dbReference type="EMBL" id="DF142926">
    <property type="protein sequence ID" value="GAA49045.1"/>
    <property type="molecule type" value="Genomic_DNA"/>
</dbReference>
<accession>G7Y7W0</accession>
<dbReference type="PANTHER" id="PTHR12241:SF147">
    <property type="entry name" value="TUBULIN POLYGLUTAMYLASE TTLL7"/>
    <property type="match status" value="1"/>
</dbReference>
<gene>
    <name evidence="5" type="ORF">CLF_102415</name>
</gene>
<feature type="compositionally biased region" description="Polar residues" evidence="4">
    <location>
        <begin position="154"/>
        <end position="168"/>
    </location>
</feature>
<dbReference type="GO" id="GO:0070740">
    <property type="term" value="F:tubulin-glutamic acid ligase activity"/>
    <property type="evidence" value="ECO:0007669"/>
    <property type="project" value="TreeGrafter"/>
</dbReference>
<feature type="non-terminal residue" evidence="5">
    <location>
        <position position="1"/>
    </location>
</feature>
<dbReference type="SUPFAM" id="SSF56059">
    <property type="entry name" value="Glutathione synthetase ATP-binding domain-like"/>
    <property type="match status" value="1"/>
</dbReference>
<sequence length="975" mass="109408">TFHNITSVGAFTTCSRAYKAGGLFRQAADTAHVPSTYPPPRLSASQVALESPIASAACLLETSGVGRANALLYRGAGALAVLRSDLLGLVQRLSARDQAEPLAEKLRKMVVSMQSVFTDGLLNKLRESGAILEDFSALSKLLSELDVLDKSERTPSPNKSESPASGSVNVAQQRANLIATIEKAGEQLLSRLDKAWDAGAEILWNHVFTGFTGLIRPDPNLEVGWNASSLIAEAERVSTANATVNVDNALTALSVIYDAFNYRHHACLCQALTSVLAALVSIVPHWNRTRWEQVAVCGILTQFEGLLSCYGNELGMIEDWAWAIEHLANIRIVLRPSQISALGTDHTGSQRTAAVARKSDSYTVCAKMTGVHECEDGSIILKQYLPYLFASVWADETVPWVGDVAHFQKEWPRMNRLEPTEYSFVPKTWVLPQEHGFLLNYIEKAVSQGEKPNFIMKPANGAMGHGIRMFRAGDSIPTVSLDGTPCVVQEYISNPLLIDGFKCDLRVYVLLTSCDPLRIFIYNEGLVRLGTEKYVPPSKPNGDSMYMHLTNYAVNKRNAGYDKSPGETDGSKRSFTFLDQYLRHTCRIDPSTVWRNIRDLIVKTMAIAAPHLLHSYRMCRHGRLPGQRACSVDRRLLQVNYGSPQLRWRKLNNGHLKTKSAKPPKSPEGNRDKSTAFIQSNFFEILGFDILLDSEFKPWLIEVNRSPSFNGDQELDRKVKRGLLKDTFRLLNIRPVDKENSEKEQRQHVFRRLYKNSSSVSFSLCNSFVDGTQSIRKPRDSSKSERDFLSPKNQKLNQEFDRLCVQLLGARRRLAQEFFEYHNCGDWCLIFPTDDPVSQKRFASFILTNFEMFYNGKLGDLQRELEDTYLKPVTEDEILDKLNELKRRKDFVHLDFSIDPNEWDTFQVDDYQVTSSDESSDGWGSYSNLTLTTTTSVSRAADLAERSTSSSGCCMLATRKTLAGNSVQHFDPTHR</sequence>
<feature type="region of interest" description="Disordered" evidence="4">
    <location>
        <begin position="149"/>
        <end position="168"/>
    </location>
</feature>
<evidence type="ECO:0000256" key="1">
    <source>
        <dbReference type="ARBA" id="ARBA00022598"/>
    </source>
</evidence>
<name>G7Y7W0_CLOSI</name>
<feature type="region of interest" description="Disordered" evidence="4">
    <location>
        <begin position="652"/>
        <end position="673"/>
    </location>
</feature>
<dbReference type="InterPro" id="IPR004344">
    <property type="entry name" value="TTL/TTLL_fam"/>
</dbReference>
<keyword evidence="2" id="KW-0547">Nucleotide-binding</keyword>
<dbReference type="Proteomes" id="UP000008909">
    <property type="component" value="Unassembled WGS sequence"/>
</dbReference>
<evidence type="ECO:0000313" key="5">
    <source>
        <dbReference type="EMBL" id="GAA49045.1"/>
    </source>
</evidence>
<feature type="compositionally biased region" description="Basic residues" evidence="4">
    <location>
        <begin position="652"/>
        <end position="662"/>
    </location>
</feature>
<dbReference type="GO" id="GO:0015631">
    <property type="term" value="F:tubulin binding"/>
    <property type="evidence" value="ECO:0007669"/>
    <property type="project" value="TreeGrafter"/>
</dbReference>
<keyword evidence="1" id="KW-0436">Ligase</keyword>
<dbReference type="GO" id="GO:0000226">
    <property type="term" value="P:microtubule cytoskeleton organization"/>
    <property type="evidence" value="ECO:0007669"/>
    <property type="project" value="TreeGrafter"/>
</dbReference>
<dbReference type="PROSITE" id="PS51221">
    <property type="entry name" value="TTL"/>
    <property type="match status" value="1"/>
</dbReference>
<dbReference type="GO" id="GO:0005524">
    <property type="term" value="F:ATP binding"/>
    <property type="evidence" value="ECO:0007669"/>
    <property type="project" value="UniProtKB-KW"/>
</dbReference>